<dbReference type="Gene3D" id="3.30.420.40">
    <property type="match status" value="2"/>
</dbReference>
<keyword evidence="3" id="KW-1185">Reference proteome</keyword>
<dbReference type="Proteomes" id="UP001060112">
    <property type="component" value="Chromosome"/>
</dbReference>
<protein>
    <submittedName>
        <fullName evidence="2">ROK family protein</fullName>
    </submittedName>
</protein>
<dbReference type="PANTHER" id="PTHR18964:SF170">
    <property type="entry name" value="SUGAR KINASE"/>
    <property type="match status" value="1"/>
</dbReference>
<proteinExistence type="inferred from homology"/>
<comment type="similarity">
    <text evidence="1">Belongs to the ROK (NagC/XylR) family.</text>
</comment>
<accession>A0ABY5HZS9</accession>
<dbReference type="InterPro" id="IPR043129">
    <property type="entry name" value="ATPase_NBD"/>
</dbReference>
<evidence type="ECO:0000256" key="1">
    <source>
        <dbReference type="ARBA" id="ARBA00006479"/>
    </source>
</evidence>
<dbReference type="Pfam" id="PF00480">
    <property type="entry name" value="ROK"/>
    <property type="match status" value="1"/>
</dbReference>
<dbReference type="PANTHER" id="PTHR18964">
    <property type="entry name" value="ROK (REPRESSOR, ORF, KINASE) FAMILY"/>
    <property type="match status" value="1"/>
</dbReference>
<dbReference type="RefSeq" id="WP_290137991.1">
    <property type="nucleotide sequence ID" value="NZ_CP101620.1"/>
</dbReference>
<reference evidence="2" key="1">
    <citation type="submission" date="2022-07" db="EMBL/GenBank/DDBJ databases">
        <title>Faecal culturing of patients with breast cancer.</title>
        <authorList>
            <person name="Teng N.M.Y."/>
            <person name="Kiu R."/>
            <person name="Evans R."/>
            <person name="Baker D.J."/>
            <person name="Zenner C."/>
            <person name="Robinson S.D."/>
            <person name="Hall L.J."/>
        </authorList>
    </citation>
    <scope>NUCLEOTIDE SEQUENCE</scope>
    <source>
        <strain evidence="2">LH1062</strain>
    </source>
</reference>
<gene>
    <name evidence="2" type="ORF">NMU03_09725</name>
</gene>
<name>A0ABY5HZS9_9FIRM</name>
<sequence>MEEKVLVIDVGGTFIKYGLIDEQCHLTQTSKIKTPYQSQEHFLETLQNIYLSYQNVHIQGIAMSVPGKIDVMQGVMLTSGALVYLEGLRLAKKLSALCDHVPVSVENDGKAAALCESWVGQAKDCQSCVVLIFGSGIGGGIVIEHHVLRGLDLIAGEFSPVFIDLHKGHYQNFAETYSTLSIVKKVQHMKQNEHIDGEYMMQLYRQQDQDIVSILDDWFEAIAKFCYNIDCMINPECICIGGGISQDVLFVEKIKEKIDEVFGKAYLFRKPQVKSCQYHNDSNLIGAYYTYRQLFSKDGEKNENNFKGR</sequence>
<dbReference type="CDD" id="cd24152">
    <property type="entry name" value="ASKHA_NBD_ROK-like"/>
    <property type="match status" value="1"/>
</dbReference>
<organism evidence="2 3">
    <name type="scientific">Allocoprobacillus halotolerans</name>
    <dbReference type="NCBI Taxonomy" id="2944914"/>
    <lineage>
        <taxon>Bacteria</taxon>
        <taxon>Bacillati</taxon>
        <taxon>Bacillota</taxon>
        <taxon>Erysipelotrichia</taxon>
        <taxon>Erysipelotrichales</taxon>
        <taxon>Erysipelotrichaceae</taxon>
        <taxon>Allocoprobacillus</taxon>
    </lineage>
</organism>
<dbReference type="SUPFAM" id="SSF53067">
    <property type="entry name" value="Actin-like ATPase domain"/>
    <property type="match status" value="1"/>
</dbReference>
<evidence type="ECO:0000313" key="2">
    <source>
        <dbReference type="EMBL" id="UTY37983.1"/>
    </source>
</evidence>
<dbReference type="InterPro" id="IPR000600">
    <property type="entry name" value="ROK"/>
</dbReference>
<evidence type="ECO:0000313" key="3">
    <source>
        <dbReference type="Proteomes" id="UP001060112"/>
    </source>
</evidence>
<dbReference type="EMBL" id="CP101620">
    <property type="protein sequence ID" value="UTY37983.1"/>
    <property type="molecule type" value="Genomic_DNA"/>
</dbReference>